<dbReference type="Proteomes" id="UP000050509">
    <property type="component" value="Unassembled WGS sequence"/>
</dbReference>
<accession>A0A0P9D7P6</accession>
<evidence type="ECO:0000313" key="2">
    <source>
        <dbReference type="Proteomes" id="UP000050509"/>
    </source>
</evidence>
<comment type="caution">
    <text evidence="1">The sequence shown here is derived from an EMBL/GenBank/DDBJ whole genome shotgun (WGS) entry which is preliminary data.</text>
</comment>
<dbReference type="InterPro" id="IPR011101">
    <property type="entry name" value="DUF5131"/>
</dbReference>
<protein>
    <submittedName>
        <fullName evidence="1">Uncharacterized protein</fullName>
    </submittedName>
</protein>
<reference evidence="1 2" key="1">
    <citation type="submission" date="2015-09" db="EMBL/GenBank/DDBJ databases">
        <title>Draft genome sequence of Kouleothrix aurantiaca JCM 19913.</title>
        <authorList>
            <person name="Hemp J."/>
        </authorList>
    </citation>
    <scope>NUCLEOTIDE SEQUENCE [LARGE SCALE GENOMIC DNA]</scope>
    <source>
        <strain evidence="1 2">COM-B</strain>
    </source>
</reference>
<keyword evidence="2" id="KW-1185">Reference proteome</keyword>
<dbReference type="AlphaFoldDB" id="A0A0P9D7P6"/>
<dbReference type="EMBL" id="LJCR01000001">
    <property type="protein sequence ID" value="KPV55032.1"/>
    <property type="molecule type" value="Genomic_DNA"/>
</dbReference>
<name>A0A0P9D7P6_9CHLR</name>
<sequence length="286" mass="31862">MNLQGKLINGVWQGGIEWTRIREVSGFIRRGYTWNAIKGCRHGCAWQMPDGTVVECYAKGVAERLAQAAYPRGFAAHYFDSDAVADPLSVHERAGIFMDSMADVAGAWVPAEERDQVLAVIREAGARYGHIFQLLTKAAPGLLRFDLPLNVWPGVSSPPDFFNDVRVGAFQRANRMERALGILLSLALEDPSRVTWMSFEPVSYDWSAFVRQMPGALRWAVIGAGTNGSTVYDPQETHVRNLLEVLDQQGVPVFFKGNLRRAAQRWGLAWREEFPAVDTPILKEAA</sequence>
<dbReference type="Pfam" id="PF07505">
    <property type="entry name" value="DUF5131"/>
    <property type="match status" value="1"/>
</dbReference>
<gene>
    <name evidence="1" type="ORF">SE17_00060</name>
</gene>
<proteinExistence type="predicted"/>
<evidence type="ECO:0000313" key="1">
    <source>
        <dbReference type="EMBL" id="KPV55032.1"/>
    </source>
</evidence>
<organism evidence="1 2">
    <name type="scientific">Kouleothrix aurantiaca</name>
    <dbReference type="NCBI Taxonomy" id="186479"/>
    <lineage>
        <taxon>Bacteria</taxon>
        <taxon>Bacillati</taxon>
        <taxon>Chloroflexota</taxon>
        <taxon>Chloroflexia</taxon>
        <taxon>Chloroflexales</taxon>
        <taxon>Roseiflexineae</taxon>
        <taxon>Roseiflexaceae</taxon>
        <taxon>Kouleothrix</taxon>
    </lineage>
</organism>